<evidence type="ECO:0000256" key="14">
    <source>
        <dbReference type="ARBA" id="ARBA00064003"/>
    </source>
</evidence>
<dbReference type="PROSITE" id="PS50885">
    <property type="entry name" value="HAMP"/>
    <property type="match status" value="1"/>
</dbReference>
<dbReference type="Proteomes" id="UP000663722">
    <property type="component" value="Chromosome"/>
</dbReference>
<dbReference type="SMART" id="SM00448">
    <property type="entry name" value="REC"/>
    <property type="match status" value="2"/>
</dbReference>
<dbReference type="Gene3D" id="3.30.565.10">
    <property type="entry name" value="Histidine kinase-like ATPase, C-terminal domain"/>
    <property type="match status" value="1"/>
</dbReference>
<evidence type="ECO:0000256" key="17">
    <source>
        <dbReference type="PROSITE-ProRule" id="PRU00169"/>
    </source>
</evidence>
<reference evidence="24" key="1">
    <citation type="journal article" date="2021" name="Microb. Physiol.">
        <title>Proteogenomic Insights into the Physiology of Marine, Sulfate-Reducing, Filamentous Desulfonema limicola and Desulfonema magnum.</title>
        <authorList>
            <person name="Schnaars V."/>
            <person name="Wohlbrand L."/>
            <person name="Scheve S."/>
            <person name="Hinrichs C."/>
            <person name="Reinhardt R."/>
            <person name="Rabus R."/>
        </authorList>
    </citation>
    <scope>NUCLEOTIDE SEQUENCE</scope>
    <source>
        <strain evidence="24">4be13</strain>
    </source>
</reference>
<evidence type="ECO:0000256" key="19">
    <source>
        <dbReference type="SAM" id="Phobius"/>
    </source>
</evidence>
<dbReference type="SUPFAM" id="SSF47226">
    <property type="entry name" value="Histidine-containing phosphotransfer domain, HPT domain"/>
    <property type="match status" value="1"/>
</dbReference>
<comment type="subunit">
    <text evidence="14">At low DSF concentrations, interacts with RpfF.</text>
</comment>
<evidence type="ECO:0000256" key="18">
    <source>
        <dbReference type="SAM" id="MobiDB-lite"/>
    </source>
</evidence>
<dbReference type="InterPro" id="IPR036890">
    <property type="entry name" value="HATPase_C_sf"/>
</dbReference>
<dbReference type="SMART" id="SM00304">
    <property type="entry name" value="HAMP"/>
    <property type="match status" value="1"/>
</dbReference>
<dbReference type="KEGG" id="dmm:dnm_028840"/>
<evidence type="ECO:0000256" key="9">
    <source>
        <dbReference type="ARBA" id="ARBA00022777"/>
    </source>
</evidence>
<name>A0A975BKQ6_9BACT</name>
<dbReference type="FunFam" id="3.30.565.10:FF:000010">
    <property type="entry name" value="Sensor histidine kinase RcsC"/>
    <property type="match status" value="1"/>
</dbReference>
<keyword evidence="5 17" id="KW-0597">Phosphoprotein</keyword>
<comment type="catalytic activity">
    <reaction evidence="1">
        <text>ATP + protein L-histidine = ADP + protein N-phospho-L-histidine.</text>
        <dbReference type="EC" id="2.7.13.3"/>
    </reaction>
</comment>
<keyword evidence="9 24" id="KW-0418">Kinase</keyword>
<dbReference type="InterPro" id="IPR003661">
    <property type="entry name" value="HisK_dim/P_dom"/>
</dbReference>
<protein>
    <recommendedName>
        <fullName evidence="15">Sensory/regulatory protein RpfC</fullName>
        <ecNumber evidence="3">2.7.13.3</ecNumber>
    </recommendedName>
</protein>
<dbReference type="Pfam" id="PF00512">
    <property type="entry name" value="HisKA"/>
    <property type="match status" value="1"/>
</dbReference>
<dbReference type="InterPro" id="IPR036097">
    <property type="entry name" value="HisK_dim/P_sf"/>
</dbReference>
<dbReference type="InterPro" id="IPR003660">
    <property type="entry name" value="HAMP_dom"/>
</dbReference>
<dbReference type="CDD" id="cd17546">
    <property type="entry name" value="REC_hyHK_CKI1_RcsC-like"/>
    <property type="match status" value="2"/>
</dbReference>
<dbReference type="CDD" id="cd06225">
    <property type="entry name" value="HAMP"/>
    <property type="match status" value="1"/>
</dbReference>
<dbReference type="PROSITE" id="PS50109">
    <property type="entry name" value="HIS_KIN"/>
    <property type="match status" value="1"/>
</dbReference>
<feature type="domain" description="HAMP" evidence="22">
    <location>
        <begin position="289"/>
        <end position="350"/>
    </location>
</feature>
<dbReference type="InterPro" id="IPR008207">
    <property type="entry name" value="Sig_transdc_His_kin_Hpt_dom"/>
</dbReference>
<evidence type="ECO:0000256" key="6">
    <source>
        <dbReference type="ARBA" id="ARBA00022679"/>
    </source>
</evidence>
<feature type="domain" description="Histidine kinase" evidence="20">
    <location>
        <begin position="372"/>
        <end position="593"/>
    </location>
</feature>
<dbReference type="GO" id="GO:0000155">
    <property type="term" value="F:phosphorelay sensor kinase activity"/>
    <property type="evidence" value="ECO:0007669"/>
    <property type="project" value="InterPro"/>
</dbReference>
<dbReference type="PROSITE" id="PS50110">
    <property type="entry name" value="RESPONSE_REGULATORY"/>
    <property type="match status" value="2"/>
</dbReference>
<evidence type="ECO:0000256" key="3">
    <source>
        <dbReference type="ARBA" id="ARBA00012438"/>
    </source>
</evidence>
<sequence>MLILAIVGNAVHSTLEENKIADQRVSNELNTRIKAADSTLNYVLEKLKSISGDIRKQGQAFADFSDPNSFSSITDNICTIAEGHMQAVDLIFFFDKNGTLLTTNRTRTDVGDPSFYTPLIRDTRERVGIENIPAAILRYQQFPGFEIMPDTGLVLGFKSVIHLRHDTGDLFGLMVLVKLINGNKKLAAQMAGLSEANIIFYDREYNPVLTSFTESDIPYPTDGILSHGEKSYFTIVKNITDYKGRTIGELMVAIDRKPFLKQRIELLVSNLLPFFVSVVISLTIFFLLKRVFDRINRLIAALRMVAKGEGDLSIRLEIPPEKMASKYLDEVEYMGIDFNHMMDILEEVYAQLVKARKEAEAVNRAKSEFLANMSHEIRTPIHGIIGMSEVALETGLDSNQKDIITTICTEADSLRFLIDDILDFSKIEAGKLILEDIPFDLRTVIEDMANSIALRAEEKGLEFITFLSPDVPYELIGDPGRLRQILINLAGNSVKFTHKGEVYVKGELIEDLGDKLRLRFSVKDTGIGIPKDKQEKIFDSFTQVDGSTTRSYGGTGLGTTISKQLAELMGGKIGVESEMDKGSTFWFTVVFAKQTQQKLAVRETKGVELSNLKVLVVDDNRTNRFVLLEHLRSWGCKPAEASDGSEALALLKDSILSETPFSLILTDFQMPEMDGFDLARKIKAIKALEKLPIILLTSVVGIRDDRRCEDMGIEGYLTKPIRRRELYEIIESVLGTPVTKEVGDAPELVTEKTVTEDYRKEIRILLAEDYPTNQQVAIRHLHGAGYQVELAENGSQAVEAYHGQHYDLILMDIQMPGMDGFEATRAIREAELERANPQSAPHVPIVAMTAHAIKGYKEKCLEGGMDDYITKPLRRKELLAMVAKWTSPKSGSQPDEISMGSRGPDSEAGVPNSEAEEVSLPSEIKENTASSSKEDVSYSEAEEVSLPFEIKENTASSSEDDVSDSESDEPPMDFERALEEFEDDKAFLKEVSEEFLENVRSQIEIMRQAIADGDYETLGREAHSIKGGSANLAADNLSGVALELEKIGKSGSPEGVSEAIEKLEKAFYRLEAYIMKIEY</sequence>
<dbReference type="InterPro" id="IPR003594">
    <property type="entry name" value="HATPase_dom"/>
</dbReference>
<dbReference type="Pfam" id="PF00072">
    <property type="entry name" value="Response_reg"/>
    <property type="match status" value="2"/>
</dbReference>
<evidence type="ECO:0000256" key="4">
    <source>
        <dbReference type="ARBA" id="ARBA00022475"/>
    </source>
</evidence>
<evidence type="ECO:0000259" key="23">
    <source>
        <dbReference type="PROSITE" id="PS50894"/>
    </source>
</evidence>
<keyword evidence="6" id="KW-0808">Transferase</keyword>
<comment type="subcellular location">
    <subcellularLocation>
        <location evidence="2">Cell membrane</location>
        <topology evidence="2">Multi-pass membrane protein</topology>
    </subcellularLocation>
</comment>
<dbReference type="EMBL" id="CP061800">
    <property type="protein sequence ID" value="QTA86859.1"/>
    <property type="molecule type" value="Genomic_DNA"/>
</dbReference>
<feature type="modified residue" description="4-aspartylphosphate" evidence="17">
    <location>
        <position position="812"/>
    </location>
</feature>
<dbReference type="CDD" id="cd00088">
    <property type="entry name" value="HPT"/>
    <property type="match status" value="1"/>
</dbReference>
<dbReference type="InterPro" id="IPR001789">
    <property type="entry name" value="Sig_transdc_resp-reg_receiver"/>
</dbReference>
<feature type="domain" description="HPt" evidence="23">
    <location>
        <begin position="984"/>
        <end position="1073"/>
    </location>
</feature>
<feature type="modified residue" description="4-aspartylphosphate" evidence="17">
    <location>
        <position position="667"/>
    </location>
</feature>
<feature type="modified residue" description="Phosphohistidine" evidence="16">
    <location>
        <position position="1023"/>
    </location>
</feature>
<evidence type="ECO:0000256" key="11">
    <source>
        <dbReference type="ARBA" id="ARBA00022989"/>
    </source>
</evidence>
<keyword evidence="7 19" id="KW-0812">Transmembrane</keyword>
<dbReference type="SUPFAM" id="SSF52172">
    <property type="entry name" value="CheY-like"/>
    <property type="match status" value="2"/>
</dbReference>
<evidence type="ECO:0000259" key="21">
    <source>
        <dbReference type="PROSITE" id="PS50110"/>
    </source>
</evidence>
<dbReference type="GO" id="GO:0005886">
    <property type="term" value="C:plasma membrane"/>
    <property type="evidence" value="ECO:0007669"/>
    <property type="project" value="UniProtKB-SubCell"/>
</dbReference>
<evidence type="ECO:0000256" key="12">
    <source>
        <dbReference type="ARBA" id="ARBA00023012"/>
    </source>
</evidence>
<dbReference type="SUPFAM" id="SSF47384">
    <property type="entry name" value="Homodimeric domain of signal transducing histidine kinase"/>
    <property type="match status" value="1"/>
</dbReference>
<evidence type="ECO:0000256" key="5">
    <source>
        <dbReference type="ARBA" id="ARBA00022553"/>
    </source>
</evidence>
<feature type="region of interest" description="Disordered" evidence="18">
    <location>
        <begin position="885"/>
        <end position="972"/>
    </location>
</feature>
<evidence type="ECO:0000256" key="7">
    <source>
        <dbReference type="ARBA" id="ARBA00022692"/>
    </source>
</evidence>
<keyword evidence="12" id="KW-0902">Two-component regulatory system</keyword>
<accession>A0A975BKQ6</accession>
<dbReference type="AlphaFoldDB" id="A0A975BKQ6"/>
<keyword evidence="13 19" id="KW-0472">Membrane</keyword>
<evidence type="ECO:0000256" key="16">
    <source>
        <dbReference type="PROSITE-ProRule" id="PRU00110"/>
    </source>
</evidence>
<dbReference type="EC" id="2.7.13.3" evidence="3"/>
<evidence type="ECO:0000256" key="13">
    <source>
        <dbReference type="ARBA" id="ARBA00023136"/>
    </source>
</evidence>
<dbReference type="CDD" id="cd00082">
    <property type="entry name" value="HisKA"/>
    <property type="match status" value="1"/>
</dbReference>
<dbReference type="PANTHER" id="PTHR45339:SF1">
    <property type="entry name" value="HYBRID SIGNAL TRANSDUCTION HISTIDINE KINASE J"/>
    <property type="match status" value="1"/>
</dbReference>
<feature type="domain" description="Response regulatory" evidence="21">
    <location>
        <begin position="613"/>
        <end position="734"/>
    </location>
</feature>
<dbReference type="Pfam" id="PF02518">
    <property type="entry name" value="HATPase_c"/>
    <property type="match status" value="1"/>
</dbReference>
<dbReference type="Gene3D" id="1.20.120.160">
    <property type="entry name" value="HPT domain"/>
    <property type="match status" value="1"/>
</dbReference>
<dbReference type="InterPro" id="IPR005467">
    <property type="entry name" value="His_kinase_dom"/>
</dbReference>
<dbReference type="Gene3D" id="3.40.50.2300">
    <property type="match status" value="2"/>
</dbReference>
<dbReference type="FunFam" id="1.10.287.130:FF:000002">
    <property type="entry name" value="Two-component osmosensing histidine kinase"/>
    <property type="match status" value="1"/>
</dbReference>
<evidence type="ECO:0000259" key="22">
    <source>
        <dbReference type="PROSITE" id="PS50885"/>
    </source>
</evidence>
<gene>
    <name evidence="24" type="ORF">dnm_028840</name>
</gene>
<dbReference type="SMART" id="SM00073">
    <property type="entry name" value="HPT"/>
    <property type="match status" value="1"/>
</dbReference>
<evidence type="ECO:0000256" key="10">
    <source>
        <dbReference type="ARBA" id="ARBA00022840"/>
    </source>
</evidence>
<dbReference type="InterPro" id="IPR004358">
    <property type="entry name" value="Sig_transdc_His_kin-like_C"/>
</dbReference>
<organism evidence="24 25">
    <name type="scientific">Desulfonema magnum</name>
    <dbReference type="NCBI Taxonomy" id="45655"/>
    <lineage>
        <taxon>Bacteria</taxon>
        <taxon>Pseudomonadati</taxon>
        <taxon>Thermodesulfobacteriota</taxon>
        <taxon>Desulfobacteria</taxon>
        <taxon>Desulfobacterales</taxon>
        <taxon>Desulfococcaceae</taxon>
        <taxon>Desulfonema</taxon>
    </lineage>
</organism>
<keyword evidence="25" id="KW-1185">Reference proteome</keyword>
<keyword evidence="4" id="KW-1003">Cell membrane</keyword>
<feature type="transmembrane region" description="Helical" evidence="19">
    <location>
        <begin position="266"/>
        <end position="288"/>
    </location>
</feature>
<evidence type="ECO:0000256" key="1">
    <source>
        <dbReference type="ARBA" id="ARBA00000085"/>
    </source>
</evidence>
<evidence type="ECO:0000256" key="8">
    <source>
        <dbReference type="ARBA" id="ARBA00022741"/>
    </source>
</evidence>
<evidence type="ECO:0000313" key="25">
    <source>
        <dbReference type="Proteomes" id="UP000663722"/>
    </source>
</evidence>
<evidence type="ECO:0000256" key="15">
    <source>
        <dbReference type="ARBA" id="ARBA00068150"/>
    </source>
</evidence>
<evidence type="ECO:0000256" key="2">
    <source>
        <dbReference type="ARBA" id="ARBA00004651"/>
    </source>
</evidence>
<dbReference type="Gene3D" id="1.10.287.130">
    <property type="match status" value="1"/>
</dbReference>
<feature type="compositionally biased region" description="Acidic residues" evidence="18">
    <location>
        <begin position="958"/>
        <end position="972"/>
    </location>
</feature>
<evidence type="ECO:0000313" key="24">
    <source>
        <dbReference type="EMBL" id="QTA86859.1"/>
    </source>
</evidence>
<dbReference type="SMART" id="SM00387">
    <property type="entry name" value="HATPase_c"/>
    <property type="match status" value="1"/>
</dbReference>
<dbReference type="PROSITE" id="PS50894">
    <property type="entry name" value="HPT"/>
    <property type="match status" value="1"/>
</dbReference>
<dbReference type="GO" id="GO:0005524">
    <property type="term" value="F:ATP binding"/>
    <property type="evidence" value="ECO:0007669"/>
    <property type="project" value="UniProtKB-KW"/>
</dbReference>
<evidence type="ECO:0000259" key="20">
    <source>
        <dbReference type="PROSITE" id="PS50109"/>
    </source>
</evidence>
<dbReference type="Gene3D" id="6.10.340.10">
    <property type="match status" value="1"/>
</dbReference>
<keyword evidence="11 19" id="KW-1133">Transmembrane helix</keyword>
<keyword evidence="10" id="KW-0067">ATP-binding</keyword>
<dbReference type="InterPro" id="IPR036641">
    <property type="entry name" value="HPT_dom_sf"/>
</dbReference>
<dbReference type="Pfam" id="PF01627">
    <property type="entry name" value="Hpt"/>
    <property type="match status" value="1"/>
</dbReference>
<keyword evidence="8" id="KW-0547">Nucleotide-binding</keyword>
<dbReference type="CDD" id="cd16922">
    <property type="entry name" value="HATPase_EvgS-ArcB-TorS-like"/>
    <property type="match status" value="1"/>
</dbReference>
<proteinExistence type="predicted"/>
<dbReference type="PANTHER" id="PTHR45339">
    <property type="entry name" value="HYBRID SIGNAL TRANSDUCTION HISTIDINE KINASE J"/>
    <property type="match status" value="1"/>
</dbReference>
<dbReference type="PRINTS" id="PR00344">
    <property type="entry name" value="BCTRLSENSOR"/>
</dbReference>
<feature type="domain" description="Response regulatory" evidence="21">
    <location>
        <begin position="763"/>
        <end position="886"/>
    </location>
</feature>
<dbReference type="InterPro" id="IPR011006">
    <property type="entry name" value="CheY-like_superfamily"/>
</dbReference>
<dbReference type="SUPFAM" id="SSF55874">
    <property type="entry name" value="ATPase domain of HSP90 chaperone/DNA topoisomerase II/histidine kinase"/>
    <property type="match status" value="1"/>
</dbReference>
<dbReference type="SMART" id="SM00388">
    <property type="entry name" value="HisKA"/>
    <property type="match status" value="1"/>
</dbReference>